<dbReference type="Gene3D" id="3.30.700.10">
    <property type="entry name" value="Glycoprotein, Type 4 Pilin"/>
    <property type="match status" value="1"/>
</dbReference>
<reference evidence="2 3" key="1">
    <citation type="submission" date="2024-04" db="EMBL/GenBank/DDBJ databases">
        <title>Defined microbial consortia suppress multidrug-resistant proinflammatory Enterobacteriaceae via ecological control.</title>
        <authorList>
            <person name="Furuichi M."/>
            <person name="Kawaguchi T."/>
            <person name="Pust M."/>
            <person name="Yasuma K."/>
            <person name="Plichta D."/>
            <person name="Hasegawa N."/>
            <person name="Ohya T."/>
            <person name="Bhattarai S."/>
            <person name="Sasajima S."/>
            <person name="Aoto Y."/>
            <person name="Tuganbaev T."/>
            <person name="Yaginuma M."/>
            <person name="Ueda M."/>
            <person name="Okahashi N."/>
            <person name="Amafuji K."/>
            <person name="Kiridooshi Y."/>
            <person name="Sugita K."/>
            <person name="Strazar M."/>
            <person name="Skelly A."/>
            <person name="Suda W."/>
            <person name="Hattori M."/>
            <person name="Nakamoto N."/>
            <person name="Caballero S."/>
            <person name="Norman J."/>
            <person name="Olle B."/>
            <person name="Tanoue T."/>
            <person name="Arita M."/>
            <person name="Bucci V."/>
            <person name="Atarashi K."/>
            <person name="Xavier R."/>
            <person name="Honda K."/>
        </authorList>
    </citation>
    <scope>NUCLEOTIDE SEQUENCE [LARGE SCALE GENOMIC DNA]</scope>
    <source>
        <strain evidence="3">f13</strain>
    </source>
</reference>
<dbReference type="Pfam" id="PF07963">
    <property type="entry name" value="N_methyl"/>
    <property type="match status" value="1"/>
</dbReference>
<evidence type="ECO:0000256" key="1">
    <source>
        <dbReference type="SAM" id="Phobius"/>
    </source>
</evidence>
<sequence length="148" mass="16349">MPERSSRRNDGFTLVELTAVLAILTVLMYIAVPGMLSYIKKAEETAAFIEAQVAAEAVQRYLNDEKEAGRLTPGRLHRLMNVRLNDPSGPLKPYISTSSRNARVVSVDVDLAEGRLKSLTYENKKVRVKVTIEEDGTKKVEDAGSDSP</sequence>
<keyword evidence="1" id="KW-0472">Membrane</keyword>
<name>A0ABQ0B2G5_9FIRM</name>
<keyword evidence="3" id="KW-1185">Reference proteome</keyword>
<organism evidence="2 3">
    <name type="scientific">Enterocloster alcoholdehydrogenati</name>
    <dbReference type="NCBI Taxonomy" id="2547410"/>
    <lineage>
        <taxon>Bacteria</taxon>
        <taxon>Bacillati</taxon>
        <taxon>Bacillota</taxon>
        <taxon>Clostridia</taxon>
        <taxon>Lachnospirales</taxon>
        <taxon>Lachnospiraceae</taxon>
        <taxon>Enterocloster</taxon>
    </lineage>
</organism>
<keyword evidence="1" id="KW-0812">Transmembrane</keyword>
<dbReference type="InterPro" id="IPR045584">
    <property type="entry name" value="Pilin-like"/>
</dbReference>
<dbReference type="Proteomes" id="UP001600894">
    <property type="component" value="Unassembled WGS sequence"/>
</dbReference>
<keyword evidence="1" id="KW-1133">Transmembrane helix</keyword>
<evidence type="ECO:0008006" key="4">
    <source>
        <dbReference type="Google" id="ProtNLM"/>
    </source>
</evidence>
<dbReference type="NCBIfam" id="TIGR02532">
    <property type="entry name" value="IV_pilin_GFxxxE"/>
    <property type="match status" value="1"/>
</dbReference>
<evidence type="ECO:0000313" key="2">
    <source>
        <dbReference type="EMBL" id="GAA6270465.1"/>
    </source>
</evidence>
<comment type="caution">
    <text evidence="2">The sequence shown here is derived from an EMBL/GenBank/DDBJ whole genome shotgun (WGS) entry which is preliminary data.</text>
</comment>
<feature type="transmembrane region" description="Helical" evidence="1">
    <location>
        <begin position="12"/>
        <end position="32"/>
    </location>
</feature>
<dbReference type="EMBL" id="BAABXL010000001">
    <property type="protein sequence ID" value="GAA6270465.1"/>
    <property type="molecule type" value="Genomic_DNA"/>
</dbReference>
<proteinExistence type="predicted"/>
<gene>
    <name evidence="2" type="ORF">F130042H8_35250</name>
</gene>
<evidence type="ECO:0000313" key="3">
    <source>
        <dbReference type="Proteomes" id="UP001600894"/>
    </source>
</evidence>
<accession>A0ABQ0B2G5</accession>
<protein>
    <recommendedName>
        <fullName evidence="4">Prepilin-type N-terminal cleavage/methylation domain-containing protein</fullName>
    </recommendedName>
</protein>
<dbReference type="SUPFAM" id="SSF54523">
    <property type="entry name" value="Pili subunits"/>
    <property type="match status" value="1"/>
</dbReference>
<dbReference type="RefSeq" id="WP_390470994.1">
    <property type="nucleotide sequence ID" value="NZ_BAABXL010000001.1"/>
</dbReference>
<dbReference type="InterPro" id="IPR012902">
    <property type="entry name" value="N_methyl_site"/>
</dbReference>